<evidence type="ECO:0000313" key="3">
    <source>
        <dbReference type="Proteomes" id="UP000027265"/>
    </source>
</evidence>
<proteinExistence type="predicted"/>
<dbReference type="AlphaFoldDB" id="A0A067Q2F3"/>
<protein>
    <submittedName>
        <fullName evidence="2">Uncharacterized protein</fullName>
    </submittedName>
</protein>
<dbReference type="Proteomes" id="UP000027265">
    <property type="component" value="Unassembled WGS sequence"/>
</dbReference>
<dbReference type="OrthoDB" id="3224257at2759"/>
<feature type="region of interest" description="Disordered" evidence="1">
    <location>
        <begin position="431"/>
        <end position="455"/>
    </location>
</feature>
<feature type="compositionally biased region" description="Low complexity" evidence="1">
    <location>
        <begin position="256"/>
        <end position="270"/>
    </location>
</feature>
<reference evidence="3" key="1">
    <citation type="journal article" date="2014" name="Proc. Natl. Acad. Sci. U.S.A.">
        <title>Extensive sampling of basidiomycete genomes demonstrates inadequacy of the white-rot/brown-rot paradigm for wood decay fungi.</title>
        <authorList>
            <person name="Riley R."/>
            <person name="Salamov A.A."/>
            <person name="Brown D.W."/>
            <person name="Nagy L.G."/>
            <person name="Floudas D."/>
            <person name="Held B.W."/>
            <person name="Levasseur A."/>
            <person name="Lombard V."/>
            <person name="Morin E."/>
            <person name="Otillar R."/>
            <person name="Lindquist E.A."/>
            <person name="Sun H."/>
            <person name="LaButti K.M."/>
            <person name="Schmutz J."/>
            <person name="Jabbour D."/>
            <person name="Luo H."/>
            <person name="Baker S.E."/>
            <person name="Pisabarro A.G."/>
            <person name="Walton J.D."/>
            <person name="Blanchette R.A."/>
            <person name="Henrissat B."/>
            <person name="Martin F."/>
            <person name="Cullen D."/>
            <person name="Hibbett D.S."/>
            <person name="Grigoriev I.V."/>
        </authorList>
    </citation>
    <scope>NUCLEOTIDE SEQUENCE [LARGE SCALE GENOMIC DNA]</scope>
    <source>
        <strain evidence="3">MUCL 33604</strain>
    </source>
</reference>
<gene>
    <name evidence="2" type="ORF">JAAARDRAFT_59030</name>
</gene>
<evidence type="ECO:0000256" key="1">
    <source>
        <dbReference type="SAM" id="MobiDB-lite"/>
    </source>
</evidence>
<dbReference type="InParanoid" id="A0A067Q2F3"/>
<name>A0A067Q2F3_9AGAM</name>
<feature type="compositionally biased region" description="Basic and acidic residues" evidence="1">
    <location>
        <begin position="109"/>
        <end position="122"/>
    </location>
</feature>
<feature type="region of interest" description="Disordered" evidence="1">
    <location>
        <begin position="242"/>
        <end position="322"/>
    </location>
</feature>
<accession>A0A067Q2F3</accession>
<feature type="compositionally biased region" description="Pro residues" evidence="1">
    <location>
        <begin position="153"/>
        <end position="163"/>
    </location>
</feature>
<feature type="compositionally biased region" description="Low complexity" evidence="1">
    <location>
        <begin position="164"/>
        <end position="182"/>
    </location>
</feature>
<feature type="compositionally biased region" description="Basic and acidic residues" evidence="1">
    <location>
        <begin position="440"/>
        <end position="450"/>
    </location>
</feature>
<evidence type="ECO:0000313" key="2">
    <source>
        <dbReference type="EMBL" id="KDQ56776.1"/>
    </source>
</evidence>
<sequence>MLINVIPCSPSPNVIFTIGFPHLPETVPVPPSWHMQLQRLNQDELDMPPCLHALDKASWLVAVLTQVVFDMRSSMVTCYFVDGAMEAWPVMEQSCIAVLQSVLDDVQESTEHDERQRERDRLANAPPAPPGGTKHKKQRSLIMSIIASIVPHSNPPTPPPTSAPEPVVSRPSTPHTWPSSHPGYILRRRARSTLVDAFRRYIISELSARATPGGYYTWNAQSSLRRASMQMDALVQEVGGLPQHFRHPRRQVTDGSSPSSDTTLSSSSPFFDDETDGQSSIDTETDDSSIHTPTDTPLGYNFDGKSNSLPRTPSPPTFSPEDLATYTALSTRCFRLRQLLSRMEVVQKNIVHEEKHILSILEIKSKRRAWSNRRYVGGAAVRDVGLATPFRSSPLARFEPVTPDHLSPRYSNFLEISSAEHDISCLFPVSEDDEEEGDEEKGRSPHHEYASFHNSNNGGFDEFGVIEYDVEAGIPPIPLERPQIRARTQSMHRMQSLEIDPSLAPEPPVLLVPPPLSPPQSLSPSSLLCQPMDPPPYTKNHNGPLIVRNCSSENRIHPEEDGVIGSEFTLAMDVPSSYRSRTISQAGAKARSGRYDHDDWLPATAVEC</sequence>
<feature type="region of interest" description="Disordered" evidence="1">
    <location>
        <begin position="107"/>
        <end position="138"/>
    </location>
</feature>
<dbReference type="HOGENOM" id="CLU_025747_0_0_1"/>
<keyword evidence="3" id="KW-1185">Reference proteome</keyword>
<organism evidence="2 3">
    <name type="scientific">Jaapia argillacea MUCL 33604</name>
    <dbReference type="NCBI Taxonomy" id="933084"/>
    <lineage>
        <taxon>Eukaryota</taxon>
        <taxon>Fungi</taxon>
        <taxon>Dikarya</taxon>
        <taxon>Basidiomycota</taxon>
        <taxon>Agaricomycotina</taxon>
        <taxon>Agaricomycetes</taxon>
        <taxon>Agaricomycetidae</taxon>
        <taxon>Jaapiales</taxon>
        <taxon>Jaapiaceae</taxon>
        <taxon>Jaapia</taxon>
    </lineage>
</organism>
<feature type="region of interest" description="Disordered" evidence="1">
    <location>
        <begin position="150"/>
        <end position="182"/>
    </location>
</feature>
<dbReference type="EMBL" id="KL197721">
    <property type="protein sequence ID" value="KDQ56776.1"/>
    <property type="molecule type" value="Genomic_DNA"/>
</dbReference>